<sequence>MKEIAAYKKLSAKKFRTIVPQMFQYGYLSHPNLVKEKHLTNFNQSNDHENLQMAGLFLETKYLKTNDMKHVTSKKVKKMMIKSLGNLYLIHSSGVVHCDIHSLNVVYNEEQNAFYYIDFGSSSINNDRNLENQQNHKQAKSDDKQLDEFLFYCWLDYLSLIDLLCDCTNYIDIDCEFVENQKKVITEIANKYYNIEKELKPPKPTIVKKEQKRKRHNMDQLDRKQLKQA</sequence>
<gene>
    <name evidence="3" type="ORF">ASCRUDRAFT_71194</name>
</gene>
<name>A0A1D2VF62_9ASCO</name>
<dbReference type="GeneID" id="30965537"/>
<reference evidence="4" key="1">
    <citation type="submission" date="2016-05" db="EMBL/GenBank/DDBJ databases">
        <title>Comparative genomics of biotechnologically important yeasts.</title>
        <authorList>
            <consortium name="DOE Joint Genome Institute"/>
            <person name="Riley R."/>
            <person name="Haridas S."/>
            <person name="Wolfe K.H."/>
            <person name="Lopes M.R."/>
            <person name="Hittinger C.T."/>
            <person name="Goker M."/>
            <person name="Salamov A."/>
            <person name="Wisecaver J."/>
            <person name="Long T.M."/>
            <person name="Aerts A.L."/>
            <person name="Barry K."/>
            <person name="Choi C."/>
            <person name="Clum A."/>
            <person name="Coughlan A.Y."/>
            <person name="Deshpande S."/>
            <person name="Douglass A.P."/>
            <person name="Hanson S.J."/>
            <person name="Klenk H.-P."/>
            <person name="Labutti K."/>
            <person name="Lapidus A."/>
            <person name="Lindquist E."/>
            <person name="Lipzen A."/>
            <person name="Meier-Kolthoff J.P."/>
            <person name="Ohm R.A."/>
            <person name="Otillar R.P."/>
            <person name="Pangilinan J."/>
            <person name="Peng Y."/>
            <person name="Rokas A."/>
            <person name="Rosa C.A."/>
            <person name="Scheuner C."/>
            <person name="Sibirny A.A."/>
            <person name="Slot J.C."/>
            <person name="Stielow J.B."/>
            <person name="Sun H."/>
            <person name="Kurtzman C.P."/>
            <person name="Blackwell M."/>
            <person name="Grigoriev I.V."/>
            <person name="Jeffries T.W."/>
        </authorList>
    </citation>
    <scope>NUCLEOTIDE SEQUENCE [LARGE SCALE GENOMIC DNA]</scope>
    <source>
        <strain evidence="4">DSM 1968</strain>
    </source>
</reference>
<organism evidence="3 4">
    <name type="scientific">Ascoidea rubescens DSM 1968</name>
    <dbReference type="NCBI Taxonomy" id="1344418"/>
    <lineage>
        <taxon>Eukaryota</taxon>
        <taxon>Fungi</taxon>
        <taxon>Dikarya</taxon>
        <taxon>Ascomycota</taxon>
        <taxon>Saccharomycotina</taxon>
        <taxon>Saccharomycetes</taxon>
        <taxon>Ascoideaceae</taxon>
        <taxon>Ascoidea</taxon>
    </lineage>
</organism>
<dbReference type="EMBL" id="KV454483">
    <property type="protein sequence ID" value="ODV60160.1"/>
    <property type="molecule type" value="Genomic_DNA"/>
</dbReference>
<dbReference type="InParanoid" id="A0A1D2VF62"/>
<dbReference type="InterPro" id="IPR000719">
    <property type="entry name" value="Prot_kinase_dom"/>
</dbReference>
<dbReference type="InterPro" id="IPR011009">
    <property type="entry name" value="Kinase-like_dom_sf"/>
</dbReference>
<dbReference type="PROSITE" id="PS50011">
    <property type="entry name" value="PROTEIN_KINASE_DOM"/>
    <property type="match status" value="1"/>
</dbReference>
<dbReference type="AlphaFoldDB" id="A0A1D2VF62"/>
<evidence type="ECO:0000256" key="1">
    <source>
        <dbReference type="SAM" id="MobiDB-lite"/>
    </source>
</evidence>
<dbReference type="OrthoDB" id="1668230at2759"/>
<feature type="domain" description="Protein kinase" evidence="2">
    <location>
        <begin position="1"/>
        <end position="229"/>
    </location>
</feature>
<evidence type="ECO:0000313" key="3">
    <source>
        <dbReference type="EMBL" id="ODV60160.1"/>
    </source>
</evidence>
<dbReference type="Gene3D" id="3.30.200.20">
    <property type="entry name" value="Phosphorylase Kinase, domain 1"/>
    <property type="match status" value="1"/>
</dbReference>
<dbReference type="RefSeq" id="XP_020046467.1">
    <property type="nucleotide sequence ID" value="XM_020191901.1"/>
</dbReference>
<dbReference type="GO" id="GO:0004672">
    <property type="term" value="F:protein kinase activity"/>
    <property type="evidence" value="ECO:0007669"/>
    <property type="project" value="InterPro"/>
</dbReference>
<feature type="region of interest" description="Disordered" evidence="1">
    <location>
        <begin position="203"/>
        <end position="229"/>
    </location>
</feature>
<evidence type="ECO:0000313" key="4">
    <source>
        <dbReference type="Proteomes" id="UP000095038"/>
    </source>
</evidence>
<accession>A0A1D2VF62</accession>
<dbReference type="Gene3D" id="1.10.510.10">
    <property type="entry name" value="Transferase(Phosphotransferase) domain 1"/>
    <property type="match status" value="1"/>
</dbReference>
<proteinExistence type="predicted"/>
<dbReference type="SUPFAM" id="SSF56112">
    <property type="entry name" value="Protein kinase-like (PK-like)"/>
    <property type="match status" value="1"/>
</dbReference>
<evidence type="ECO:0000259" key="2">
    <source>
        <dbReference type="PROSITE" id="PS50011"/>
    </source>
</evidence>
<protein>
    <recommendedName>
        <fullName evidence="2">Protein kinase domain-containing protein</fullName>
    </recommendedName>
</protein>
<feature type="compositionally biased region" description="Basic and acidic residues" evidence="1">
    <location>
        <begin position="217"/>
        <end position="229"/>
    </location>
</feature>
<keyword evidence="4" id="KW-1185">Reference proteome</keyword>
<dbReference type="Proteomes" id="UP000095038">
    <property type="component" value="Unassembled WGS sequence"/>
</dbReference>
<dbReference type="GO" id="GO:0005524">
    <property type="term" value="F:ATP binding"/>
    <property type="evidence" value="ECO:0007669"/>
    <property type="project" value="InterPro"/>
</dbReference>